<feature type="compositionally biased region" description="Low complexity" evidence="6">
    <location>
        <begin position="269"/>
        <end position="285"/>
    </location>
</feature>
<feature type="domain" description="TERF2-interacting telomeric protein 1 Myb" evidence="7">
    <location>
        <begin position="205"/>
        <end position="259"/>
    </location>
</feature>
<comment type="caution">
    <text evidence="8">The sequence shown here is derived from an EMBL/GenBank/DDBJ whole genome shotgun (WGS) entry which is preliminary data.</text>
</comment>
<keyword evidence="3 5" id="KW-0779">Telomere</keyword>
<dbReference type="InterPro" id="IPR015010">
    <property type="entry name" value="TERF2IP_Myb"/>
</dbReference>
<dbReference type="SUPFAM" id="SSF46689">
    <property type="entry name" value="Homeodomain-like"/>
    <property type="match status" value="1"/>
</dbReference>
<feature type="compositionally biased region" description="Basic and acidic residues" evidence="6">
    <location>
        <begin position="1"/>
        <end position="72"/>
    </location>
</feature>
<dbReference type="EMBL" id="MU826350">
    <property type="protein sequence ID" value="KAJ7381230.1"/>
    <property type="molecule type" value="Genomic_DNA"/>
</dbReference>
<evidence type="ECO:0000313" key="9">
    <source>
        <dbReference type="Proteomes" id="UP001163046"/>
    </source>
</evidence>
<gene>
    <name evidence="8" type="ORF">OS493_001346</name>
</gene>
<dbReference type="GO" id="GO:0010833">
    <property type="term" value="P:telomere maintenance via telomere lengthening"/>
    <property type="evidence" value="ECO:0007669"/>
    <property type="project" value="UniProtKB-UniRule"/>
</dbReference>
<evidence type="ECO:0000256" key="4">
    <source>
        <dbReference type="ARBA" id="ARBA00023242"/>
    </source>
</evidence>
<comment type="similarity">
    <text evidence="1 5">Belongs to the RAP1 family.</text>
</comment>
<reference evidence="8" key="1">
    <citation type="submission" date="2023-01" db="EMBL/GenBank/DDBJ databases">
        <title>Genome assembly of the deep-sea coral Lophelia pertusa.</title>
        <authorList>
            <person name="Herrera S."/>
            <person name="Cordes E."/>
        </authorList>
    </citation>
    <scope>NUCLEOTIDE SEQUENCE</scope>
    <source>
        <strain evidence="8">USNM1676648</strain>
        <tissue evidence="8">Polyp</tissue>
    </source>
</reference>
<evidence type="ECO:0000259" key="7">
    <source>
        <dbReference type="Pfam" id="PF08914"/>
    </source>
</evidence>
<evidence type="ECO:0000256" key="3">
    <source>
        <dbReference type="ARBA" id="ARBA00022895"/>
    </source>
</evidence>
<feature type="compositionally biased region" description="Acidic residues" evidence="6">
    <location>
        <begin position="91"/>
        <end position="103"/>
    </location>
</feature>
<dbReference type="PANTHER" id="PTHR16466">
    <property type="entry name" value="TELOMERE REPEAT-BINDING FACTOR 2-INTERACTING PROTEIN 1"/>
    <property type="match status" value="1"/>
</dbReference>
<keyword evidence="5" id="KW-0805">Transcription regulation</keyword>
<evidence type="ECO:0000256" key="1">
    <source>
        <dbReference type="ARBA" id="ARBA00010467"/>
    </source>
</evidence>
<feature type="region of interest" description="Disordered" evidence="6">
    <location>
        <begin position="258"/>
        <end position="285"/>
    </location>
</feature>
<proteinExistence type="inferred from homology"/>
<dbReference type="Gene3D" id="1.10.10.60">
    <property type="entry name" value="Homeodomain-like"/>
    <property type="match status" value="1"/>
</dbReference>
<organism evidence="8 9">
    <name type="scientific">Desmophyllum pertusum</name>
    <dbReference type="NCBI Taxonomy" id="174260"/>
    <lineage>
        <taxon>Eukaryota</taxon>
        <taxon>Metazoa</taxon>
        <taxon>Cnidaria</taxon>
        <taxon>Anthozoa</taxon>
        <taxon>Hexacorallia</taxon>
        <taxon>Scleractinia</taxon>
        <taxon>Caryophylliina</taxon>
        <taxon>Caryophylliidae</taxon>
        <taxon>Desmophyllum</taxon>
    </lineage>
</organism>
<dbReference type="InterPro" id="IPR039595">
    <property type="entry name" value="TE2IP/Rap1"/>
</dbReference>
<dbReference type="AlphaFoldDB" id="A0A9W9ZGU8"/>
<dbReference type="InterPro" id="IPR009057">
    <property type="entry name" value="Homeodomain-like_sf"/>
</dbReference>
<evidence type="ECO:0000313" key="8">
    <source>
        <dbReference type="EMBL" id="KAJ7381230.1"/>
    </source>
</evidence>
<accession>A0A9W9ZGU8</accession>
<name>A0A9W9ZGU8_9CNID</name>
<evidence type="ECO:0000256" key="6">
    <source>
        <dbReference type="SAM" id="MobiDB-lite"/>
    </source>
</evidence>
<dbReference type="GO" id="GO:0042162">
    <property type="term" value="F:telomeric DNA binding"/>
    <property type="evidence" value="ECO:0007669"/>
    <property type="project" value="TreeGrafter"/>
</dbReference>
<keyword evidence="4 5" id="KW-0539">Nucleus</keyword>
<comment type="function">
    <text evidence="5">Acts both as a regulator of telomere function and as a transcription regulator. Involved in the regulation of telomere length and protection as a component of the shelterin complex (telosome). Does not bind DNA directly: recruited to telomeric double-stranded 5'-TTAGGG-3' repeats via its interaction with terf2. Independently of its function in telomeres, also acts as a transcription regulator: recruited to extratelomeric 5'-TTAGGG-3' sites via its association with terf2 or other factors, and regulates gene expression.</text>
</comment>
<sequence>MKHRETTADKKLRAEAHEIMRDLIRENNSREPEGDKPTKASPEPESKASPEPKSKASPEPKSKASPEPKSKASPEPNPNPNPNTKALIQEQQDESEEDSEPAEDATSALSNDDRVVVASVFTDTINAGKHLSLSEIRDKMRTAIYLRKFVINQRKQWREDDVKCINQRFKHLESMPSKSRTIQMFNNDEVLQHILQREGKERCYEKEDKDIIDYVRDTPQHPPRGNILWQLAENEGLTNHTWQSMRSHYLDKLIPSSRPTAAKKRKMASSKSTSPSSTITTQSSTPMTSYLDFLMSGGERTTPFTTASTSATAHTYPSTSTITTPTYPSTSTITTHASTPTITTPTYPSTSTITTHASTPTITTPTYPSTSTITTHASTPTITTPTYPSTSTIATQPSTPTITAHSISFTRTFSLIMDFTLPAGTVRSQHSMSFTTIYSFDP</sequence>
<feature type="compositionally biased region" description="Low complexity" evidence="6">
    <location>
        <begin position="301"/>
        <end position="395"/>
    </location>
</feature>
<comment type="subcellular location">
    <subcellularLocation>
        <location evidence="5">Nucleus</location>
    </subcellularLocation>
    <subcellularLocation>
        <location evidence="5">Chromosome</location>
        <location evidence="5">Telomere</location>
    </subcellularLocation>
</comment>
<dbReference type="OrthoDB" id="435460at2759"/>
<dbReference type="GO" id="GO:0070187">
    <property type="term" value="C:shelterin complex"/>
    <property type="evidence" value="ECO:0007669"/>
    <property type="project" value="TreeGrafter"/>
</dbReference>
<dbReference type="Proteomes" id="UP001163046">
    <property type="component" value="Unassembled WGS sequence"/>
</dbReference>
<keyword evidence="5" id="KW-0804">Transcription</keyword>
<feature type="region of interest" description="Disordered" evidence="6">
    <location>
        <begin position="301"/>
        <end position="397"/>
    </location>
</feature>
<feature type="region of interest" description="Disordered" evidence="6">
    <location>
        <begin position="1"/>
        <end position="111"/>
    </location>
</feature>
<protein>
    <recommendedName>
        <fullName evidence="5">Telomeric repeat-binding factor 2-interacting protein 1</fullName>
        <shortName evidence="5">TERF2-interacting telomeric protein 1</shortName>
    </recommendedName>
    <alternativeName>
        <fullName evidence="5">Repressor/activator protein 1 homolog</fullName>
    </alternativeName>
</protein>
<keyword evidence="2 5" id="KW-0158">Chromosome</keyword>
<dbReference type="GO" id="GO:0031848">
    <property type="term" value="P:protection from non-homologous end joining at telomere"/>
    <property type="evidence" value="ECO:0007669"/>
    <property type="project" value="TreeGrafter"/>
</dbReference>
<dbReference type="PANTHER" id="PTHR16466:SF6">
    <property type="entry name" value="TELOMERIC REPEAT-BINDING FACTOR 2-INTERACTING PROTEIN 1"/>
    <property type="match status" value="1"/>
</dbReference>
<dbReference type="Pfam" id="PF08914">
    <property type="entry name" value="Myb_Rap1"/>
    <property type="match status" value="1"/>
</dbReference>
<evidence type="ECO:0000256" key="2">
    <source>
        <dbReference type="ARBA" id="ARBA00022454"/>
    </source>
</evidence>
<comment type="subunit">
    <text evidence="5">Homodimer.</text>
</comment>
<keyword evidence="9" id="KW-1185">Reference proteome</keyword>
<keyword evidence="5" id="KW-0010">Activator</keyword>
<dbReference type="GO" id="GO:0006355">
    <property type="term" value="P:regulation of DNA-templated transcription"/>
    <property type="evidence" value="ECO:0007669"/>
    <property type="project" value="UniProtKB-UniRule"/>
</dbReference>
<evidence type="ECO:0000256" key="5">
    <source>
        <dbReference type="RuleBase" id="RU367107"/>
    </source>
</evidence>